<dbReference type="InterPro" id="IPR048213">
    <property type="entry name" value="EDSA_1-like"/>
</dbReference>
<dbReference type="Pfam" id="PF07589">
    <property type="entry name" value="PEP-CTERM"/>
    <property type="match status" value="1"/>
</dbReference>
<feature type="domain" description="Ice-binding protein C-terminal" evidence="2">
    <location>
        <begin position="274"/>
        <end position="296"/>
    </location>
</feature>
<keyword evidence="1" id="KW-0732">Signal</keyword>
<dbReference type="InterPro" id="IPR013424">
    <property type="entry name" value="Ice-binding_C"/>
</dbReference>
<evidence type="ECO:0000313" key="3">
    <source>
        <dbReference type="EMBL" id="GGF10852.1"/>
    </source>
</evidence>
<keyword evidence="4" id="KW-1185">Reference proteome</keyword>
<evidence type="ECO:0000256" key="1">
    <source>
        <dbReference type="SAM" id="SignalP"/>
    </source>
</evidence>
<gene>
    <name evidence="3" type="ORF">GCM10011611_15560</name>
</gene>
<dbReference type="NCBIfam" id="NF041538">
    <property type="entry name" value="PEP_EDSA_1"/>
    <property type="match status" value="1"/>
</dbReference>
<proteinExistence type="predicted"/>
<feature type="chain" id="PRO_5035218918" description="Ice-binding protein C-terminal domain-containing protein" evidence="1">
    <location>
        <begin position="21"/>
        <end position="304"/>
    </location>
</feature>
<sequence>MKLKLAGVAFGALMVGLVGAGEAKADAIGYASLVFNSAFFSAPGSTTPVNLTTDIDTNTLRFQDNLKNSATLNSTTAGDAASRNSLAQTTVDPALAVVGSYSGGENNFGFTANNTNFARSDSSLAGNLLQGNVQSNVVAETQVLNGSNGHVQTSSTNSSQVTFTATSALTLQFNVGGQVGLFTKLYNSNSQLQTADASILFNITIKNQTTGQTILNFSPDDLNNQLTAFNTPSQQGNSALASFGDTSGSFTLVTGDTYTLSITQNVQADATALPEPGTLALFGAGLAGLGFLGFRRQKKGGLAA</sequence>
<organism evidence="3 4">
    <name type="scientific">Aliidongia dinghuensis</name>
    <dbReference type="NCBI Taxonomy" id="1867774"/>
    <lineage>
        <taxon>Bacteria</taxon>
        <taxon>Pseudomonadati</taxon>
        <taxon>Pseudomonadota</taxon>
        <taxon>Alphaproteobacteria</taxon>
        <taxon>Rhodospirillales</taxon>
        <taxon>Dongiaceae</taxon>
        <taxon>Aliidongia</taxon>
    </lineage>
</organism>
<dbReference type="AlphaFoldDB" id="A0A8J3E2J7"/>
<evidence type="ECO:0000313" key="4">
    <source>
        <dbReference type="Proteomes" id="UP000646365"/>
    </source>
</evidence>
<reference evidence="3" key="1">
    <citation type="journal article" date="2014" name="Int. J. Syst. Evol. Microbiol.">
        <title>Complete genome sequence of Corynebacterium casei LMG S-19264T (=DSM 44701T), isolated from a smear-ripened cheese.</title>
        <authorList>
            <consortium name="US DOE Joint Genome Institute (JGI-PGF)"/>
            <person name="Walter F."/>
            <person name="Albersmeier A."/>
            <person name="Kalinowski J."/>
            <person name="Ruckert C."/>
        </authorList>
    </citation>
    <scope>NUCLEOTIDE SEQUENCE</scope>
    <source>
        <strain evidence="3">CGMCC 1.15725</strain>
    </source>
</reference>
<protein>
    <recommendedName>
        <fullName evidence="2">Ice-binding protein C-terminal domain-containing protein</fullName>
    </recommendedName>
</protein>
<evidence type="ECO:0000259" key="2">
    <source>
        <dbReference type="Pfam" id="PF07589"/>
    </source>
</evidence>
<dbReference type="EMBL" id="BMJQ01000003">
    <property type="protein sequence ID" value="GGF10852.1"/>
    <property type="molecule type" value="Genomic_DNA"/>
</dbReference>
<dbReference type="NCBIfam" id="TIGR02595">
    <property type="entry name" value="PEP_CTERM"/>
    <property type="match status" value="1"/>
</dbReference>
<reference evidence="3" key="2">
    <citation type="submission" date="2020-09" db="EMBL/GenBank/DDBJ databases">
        <authorList>
            <person name="Sun Q."/>
            <person name="Zhou Y."/>
        </authorList>
    </citation>
    <scope>NUCLEOTIDE SEQUENCE</scope>
    <source>
        <strain evidence="3">CGMCC 1.15725</strain>
    </source>
</reference>
<dbReference type="RefSeq" id="WP_189044259.1">
    <property type="nucleotide sequence ID" value="NZ_BMJQ01000003.1"/>
</dbReference>
<accession>A0A8J3E2J7</accession>
<feature type="signal peptide" evidence="1">
    <location>
        <begin position="1"/>
        <end position="20"/>
    </location>
</feature>
<dbReference type="Proteomes" id="UP000646365">
    <property type="component" value="Unassembled WGS sequence"/>
</dbReference>
<comment type="caution">
    <text evidence="3">The sequence shown here is derived from an EMBL/GenBank/DDBJ whole genome shotgun (WGS) entry which is preliminary data.</text>
</comment>
<name>A0A8J3E2J7_9PROT</name>